<dbReference type="eggNOG" id="ENOG502R2PU">
    <property type="taxonomic scope" value="Eukaryota"/>
</dbReference>
<dbReference type="OMA" id="GQAWREM"/>
<keyword evidence="2" id="KW-1185">Reference proteome</keyword>
<dbReference type="HOGENOM" id="CLU_1410684_0_0_1"/>
<dbReference type="InterPro" id="IPR010535">
    <property type="entry name" value="DUF1110"/>
</dbReference>
<protein>
    <submittedName>
        <fullName evidence="1">Uncharacterized protein</fullName>
    </submittedName>
</protein>
<reference evidence="1" key="1">
    <citation type="journal article" date="2013" name="Nat. Commun.">
        <title>Whole-genome sequencing of Oryza brachyantha reveals mechanisms underlying Oryza genome evolution.</title>
        <authorList>
            <person name="Chen J."/>
            <person name="Huang Q."/>
            <person name="Gao D."/>
            <person name="Wang J."/>
            <person name="Lang Y."/>
            <person name="Liu T."/>
            <person name="Li B."/>
            <person name="Bai Z."/>
            <person name="Luis Goicoechea J."/>
            <person name="Liang C."/>
            <person name="Chen C."/>
            <person name="Zhang W."/>
            <person name="Sun S."/>
            <person name="Liao Y."/>
            <person name="Zhang X."/>
            <person name="Yang L."/>
            <person name="Song C."/>
            <person name="Wang M."/>
            <person name="Shi J."/>
            <person name="Liu G."/>
            <person name="Liu J."/>
            <person name="Zhou H."/>
            <person name="Zhou W."/>
            <person name="Yu Q."/>
            <person name="An N."/>
            <person name="Chen Y."/>
            <person name="Cai Q."/>
            <person name="Wang B."/>
            <person name="Liu B."/>
            <person name="Min J."/>
            <person name="Huang Y."/>
            <person name="Wu H."/>
            <person name="Li Z."/>
            <person name="Zhang Y."/>
            <person name="Yin Y."/>
            <person name="Song W."/>
            <person name="Jiang J."/>
            <person name="Jackson S.A."/>
            <person name="Wing R.A."/>
            <person name="Wang J."/>
            <person name="Chen M."/>
        </authorList>
    </citation>
    <scope>NUCLEOTIDE SEQUENCE [LARGE SCALE GENOMIC DNA]</scope>
    <source>
        <strain evidence="1">cv. IRGC 101232</strain>
    </source>
</reference>
<sequence>MEAEAEPEPDVTWEALFQRRVVMAEGHCLNLQELLRGLLDAPDGQARSDMAGMEEMLRGLEAASTQVGLAIANMGAACNLAPIGKAPREWAPPPLHSADDDDFDSRVWLVHFLLQKGSEIAKRVHDRLETARVHMSAAAEILEVLGGDDHSPWVEDLAITELMYGLLELTETLDLTVDLVAVTTTAREDVFSDSGGVG</sequence>
<dbReference type="Gramene" id="OB01G13650.1">
    <property type="protein sequence ID" value="OB01G13650.1"/>
    <property type="gene ID" value="OB01G13650"/>
</dbReference>
<dbReference type="PANTHER" id="PTHR35356">
    <property type="entry name" value="OS01G0156300 PROTEIN-RELATED"/>
    <property type="match status" value="1"/>
</dbReference>
<evidence type="ECO:0000313" key="1">
    <source>
        <dbReference type="EnsemblPlants" id="OB01G13650.1"/>
    </source>
</evidence>
<dbReference type="EnsemblPlants" id="OB01G13650.1">
    <property type="protein sequence ID" value="OB01G13650.1"/>
    <property type="gene ID" value="OB01G13650"/>
</dbReference>
<organism evidence="1">
    <name type="scientific">Oryza brachyantha</name>
    <name type="common">malo sina</name>
    <dbReference type="NCBI Taxonomy" id="4533"/>
    <lineage>
        <taxon>Eukaryota</taxon>
        <taxon>Viridiplantae</taxon>
        <taxon>Streptophyta</taxon>
        <taxon>Embryophyta</taxon>
        <taxon>Tracheophyta</taxon>
        <taxon>Spermatophyta</taxon>
        <taxon>Magnoliopsida</taxon>
        <taxon>Liliopsida</taxon>
        <taxon>Poales</taxon>
        <taxon>Poaceae</taxon>
        <taxon>BOP clade</taxon>
        <taxon>Oryzoideae</taxon>
        <taxon>Oryzeae</taxon>
        <taxon>Oryzinae</taxon>
        <taxon>Oryza</taxon>
    </lineage>
</organism>
<reference evidence="1" key="2">
    <citation type="submission" date="2013-04" db="UniProtKB">
        <authorList>
            <consortium name="EnsemblPlants"/>
        </authorList>
    </citation>
    <scope>IDENTIFICATION</scope>
</reference>
<dbReference type="AlphaFoldDB" id="J3KWK9"/>
<accession>J3KWK9</accession>
<dbReference type="PANTHER" id="PTHR35356:SF1">
    <property type="entry name" value="OS01G0157500 PROTEIN"/>
    <property type="match status" value="1"/>
</dbReference>
<name>J3KWK9_ORYBR</name>
<proteinExistence type="predicted"/>
<dbReference type="Proteomes" id="UP000006038">
    <property type="component" value="Chromosome 1"/>
</dbReference>
<evidence type="ECO:0000313" key="2">
    <source>
        <dbReference type="Proteomes" id="UP000006038"/>
    </source>
</evidence>